<feature type="repeat" description="LDL-receptor class B" evidence="1">
    <location>
        <begin position="52"/>
        <end position="95"/>
    </location>
</feature>
<feature type="repeat" description="LDL-receptor class B" evidence="1">
    <location>
        <begin position="8"/>
        <end position="51"/>
    </location>
</feature>
<dbReference type="InterPro" id="IPR000033">
    <property type="entry name" value="LDLR_classB_rpt"/>
</dbReference>
<protein>
    <recommendedName>
        <fullName evidence="4">Low-density lipoprotein receptor-related protein 1B</fullName>
    </recommendedName>
</protein>
<dbReference type="SUPFAM" id="SSF63825">
    <property type="entry name" value="YWTD domain"/>
    <property type="match status" value="1"/>
</dbReference>
<dbReference type="EMBL" id="FR904571">
    <property type="protein sequence ID" value="CDQ67075.1"/>
    <property type="molecule type" value="Genomic_DNA"/>
</dbReference>
<sequence>MSISSPYRMLFFTDYGNVAKVERCHMDGTNRTRLVDYKTEQPTAVALDLVKKLVYWADSYLDYIEVVDYNGKNRHAVIQRSQVSYIHGLAVFENYLYATHSDPSIGNTMDIFKIHRFNTTEPRTLTSLGSSRGAIRVYHRLTQPKGKGHVCQGTKCACLLVSNVQCL</sequence>
<dbReference type="AlphaFoldDB" id="A0A060WR37"/>
<dbReference type="STRING" id="8022.A0A060WR37"/>
<name>A0A060WR37_ONCMY</name>
<dbReference type="PANTHER" id="PTHR46513:SF33">
    <property type="entry name" value="EGF-LIKE DOMAIN-CONTAINING PROTEIN"/>
    <property type="match status" value="1"/>
</dbReference>
<evidence type="ECO:0000256" key="1">
    <source>
        <dbReference type="PROSITE-ProRule" id="PRU00461"/>
    </source>
</evidence>
<dbReference type="InterPro" id="IPR011042">
    <property type="entry name" value="6-blade_b-propeller_TolB-like"/>
</dbReference>
<evidence type="ECO:0000313" key="3">
    <source>
        <dbReference type="Proteomes" id="UP000193380"/>
    </source>
</evidence>
<dbReference type="PANTHER" id="PTHR46513">
    <property type="entry name" value="VITELLOGENIN RECEPTOR-LIKE PROTEIN-RELATED-RELATED"/>
    <property type="match status" value="1"/>
</dbReference>
<reference evidence="2" key="1">
    <citation type="journal article" date="2014" name="Nat. Commun.">
        <title>The rainbow trout genome provides novel insights into evolution after whole-genome duplication in vertebrates.</title>
        <authorList>
            <person name="Berthelot C."/>
            <person name="Brunet F."/>
            <person name="Chalopin D."/>
            <person name="Juanchich A."/>
            <person name="Bernard M."/>
            <person name="Noel B."/>
            <person name="Bento P."/>
            <person name="Da Silva C."/>
            <person name="Labadie K."/>
            <person name="Alberti A."/>
            <person name="Aury J.M."/>
            <person name="Louis A."/>
            <person name="Dehais P."/>
            <person name="Bardou P."/>
            <person name="Montfort J."/>
            <person name="Klopp C."/>
            <person name="Cabau C."/>
            <person name="Gaspin C."/>
            <person name="Thorgaard G.H."/>
            <person name="Boussaha M."/>
            <person name="Quillet E."/>
            <person name="Guyomard R."/>
            <person name="Galiana D."/>
            <person name="Bobe J."/>
            <person name="Volff J.N."/>
            <person name="Genet C."/>
            <person name="Wincker P."/>
            <person name="Jaillon O."/>
            <person name="Roest Crollius H."/>
            <person name="Guiguen Y."/>
        </authorList>
    </citation>
    <scope>NUCLEOTIDE SEQUENCE [LARGE SCALE GENOMIC DNA]</scope>
</reference>
<dbReference type="Pfam" id="PF00058">
    <property type="entry name" value="Ldl_recept_b"/>
    <property type="match status" value="1"/>
</dbReference>
<gene>
    <name evidence="2" type="ORF">GSONMT00076879001</name>
</gene>
<accession>A0A060WR37</accession>
<dbReference type="GO" id="GO:0005886">
    <property type="term" value="C:plasma membrane"/>
    <property type="evidence" value="ECO:0007669"/>
    <property type="project" value="TreeGrafter"/>
</dbReference>
<dbReference type="PaxDb" id="8022-A0A060WR37"/>
<dbReference type="GO" id="GO:0042813">
    <property type="term" value="F:Wnt receptor activity"/>
    <property type="evidence" value="ECO:0007669"/>
    <property type="project" value="TreeGrafter"/>
</dbReference>
<dbReference type="Proteomes" id="UP000193380">
    <property type="component" value="Unassembled WGS sequence"/>
</dbReference>
<reference evidence="2" key="2">
    <citation type="submission" date="2014-03" db="EMBL/GenBank/DDBJ databases">
        <authorList>
            <person name="Genoscope - CEA"/>
        </authorList>
    </citation>
    <scope>NUCLEOTIDE SEQUENCE</scope>
</reference>
<dbReference type="PROSITE" id="PS51120">
    <property type="entry name" value="LDLRB"/>
    <property type="match status" value="2"/>
</dbReference>
<evidence type="ECO:0000313" key="2">
    <source>
        <dbReference type="EMBL" id="CDQ67075.1"/>
    </source>
</evidence>
<dbReference type="Gene3D" id="2.120.10.30">
    <property type="entry name" value="TolB, C-terminal domain"/>
    <property type="match status" value="1"/>
</dbReference>
<evidence type="ECO:0008006" key="4">
    <source>
        <dbReference type="Google" id="ProtNLM"/>
    </source>
</evidence>
<organism evidence="2 3">
    <name type="scientific">Oncorhynchus mykiss</name>
    <name type="common">Rainbow trout</name>
    <name type="synonym">Salmo gairdneri</name>
    <dbReference type="NCBI Taxonomy" id="8022"/>
    <lineage>
        <taxon>Eukaryota</taxon>
        <taxon>Metazoa</taxon>
        <taxon>Chordata</taxon>
        <taxon>Craniata</taxon>
        <taxon>Vertebrata</taxon>
        <taxon>Euteleostomi</taxon>
        <taxon>Actinopterygii</taxon>
        <taxon>Neopterygii</taxon>
        <taxon>Teleostei</taxon>
        <taxon>Protacanthopterygii</taxon>
        <taxon>Salmoniformes</taxon>
        <taxon>Salmonidae</taxon>
        <taxon>Salmoninae</taxon>
        <taxon>Oncorhynchus</taxon>
    </lineage>
</organism>
<proteinExistence type="predicted"/>
<dbReference type="GO" id="GO:0017147">
    <property type="term" value="F:Wnt-protein binding"/>
    <property type="evidence" value="ECO:0007669"/>
    <property type="project" value="TreeGrafter"/>
</dbReference>
<dbReference type="GO" id="GO:0060070">
    <property type="term" value="P:canonical Wnt signaling pathway"/>
    <property type="evidence" value="ECO:0007669"/>
    <property type="project" value="TreeGrafter"/>
</dbReference>
<dbReference type="SMART" id="SM00135">
    <property type="entry name" value="LY"/>
    <property type="match status" value="2"/>
</dbReference>
<dbReference type="InterPro" id="IPR050778">
    <property type="entry name" value="Cueball_EGF_LRP_Nidogen"/>
</dbReference>